<evidence type="ECO:0000313" key="2">
    <source>
        <dbReference type="EMBL" id="EPH42934.1"/>
    </source>
</evidence>
<name>S3ZJL3_9ACTN</name>
<evidence type="ECO:0000256" key="1">
    <source>
        <dbReference type="SAM" id="SignalP"/>
    </source>
</evidence>
<evidence type="ECO:0000313" key="3">
    <source>
        <dbReference type="Proteomes" id="UP000014629"/>
    </source>
</evidence>
<protein>
    <recommendedName>
        <fullName evidence="4">Secreted protein</fullName>
    </recommendedName>
</protein>
<organism evidence="2 3">
    <name type="scientific">Streptomyces aurantiacus JA 4570</name>
    <dbReference type="NCBI Taxonomy" id="1286094"/>
    <lineage>
        <taxon>Bacteria</taxon>
        <taxon>Bacillati</taxon>
        <taxon>Actinomycetota</taxon>
        <taxon>Actinomycetes</taxon>
        <taxon>Kitasatosporales</taxon>
        <taxon>Streptomycetaceae</taxon>
        <taxon>Streptomyces</taxon>
        <taxon>Streptomyces aurantiacus group</taxon>
    </lineage>
</organism>
<feature type="signal peptide" evidence="1">
    <location>
        <begin position="1"/>
        <end position="16"/>
    </location>
</feature>
<reference evidence="2 3" key="1">
    <citation type="submission" date="2013-02" db="EMBL/GenBank/DDBJ databases">
        <title>Draft Genome Sequence of Streptomyces aurantiacus, Which Produces Setomimycin.</title>
        <authorList>
            <person name="Gruening B.A."/>
            <person name="Praeg A."/>
            <person name="Erxleben A."/>
            <person name="Guenther S."/>
            <person name="Mueller M."/>
        </authorList>
    </citation>
    <scope>NUCLEOTIDE SEQUENCE [LARGE SCALE GENOMIC DNA]</scope>
    <source>
        <strain evidence="2 3">JA 4570</strain>
    </source>
</reference>
<keyword evidence="3" id="KW-1185">Reference proteome</keyword>
<dbReference type="Proteomes" id="UP000014629">
    <property type="component" value="Unassembled WGS sequence"/>
</dbReference>
<keyword evidence="1" id="KW-0732">Signal</keyword>
<proteinExistence type="predicted"/>
<dbReference type="PATRIC" id="fig|1286094.4.peg.3974"/>
<dbReference type="AlphaFoldDB" id="S3ZJL3"/>
<gene>
    <name evidence="2" type="ORF">STRAU_4018</name>
</gene>
<dbReference type="EMBL" id="AOPZ01000198">
    <property type="protein sequence ID" value="EPH42934.1"/>
    <property type="molecule type" value="Genomic_DNA"/>
</dbReference>
<accession>S3ZJL3</accession>
<comment type="caution">
    <text evidence="2">The sequence shown here is derived from an EMBL/GenBank/DDBJ whole genome shotgun (WGS) entry which is preliminary data.</text>
</comment>
<sequence length="85" mass="8761">MAAGMLAFAVPGSAVAADGVLIVNGTAYEEPSGCYDSDRWPLSVSNYTDEVALVFSSPGCSGQVIELVNPGDETVSEFGASVYLH</sequence>
<feature type="chain" id="PRO_5004514680" description="Secreted protein" evidence="1">
    <location>
        <begin position="17"/>
        <end position="85"/>
    </location>
</feature>
<evidence type="ECO:0008006" key="4">
    <source>
        <dbReference type="Google" id="ProtNLM"/>
    </source>
</evidence>